<accession>A0A345NQH1</accession>
<dbReference type="OrthoDB" id="4845586at2"/>
<dbReference type="AlphaFoldDB" id="A0A345NQH1"/>
<evidence type="ECO:0000313" key="2">
    <source>
        <dbReference type="EMBL" id="AXH97279.1"/>
    </source>
</evidence>
<evidence type="ECO:0000256" key="1">
    <source>
        <dbReference type="SAM" id="Phobius"/>
    </source>
</evidence>
<keyword evidence="1" id="KW-0472">Membrane</keyword>
<proteinExistence type="predicted"/>
<keyword evidence="1" id="KW-0812">Transmembrane</keyword>
<reference evidence="2 3" key="1">
    <citation type="submission" date="2018-07" db="EMBL/GenBank/DDBJ databases">
        <title>Complete genome sequencing of Ornithinimicrobium sp. AMA3305.</title>
        <authorList>
            <person name="Bae J.-W."/>
        </authorList>
    </citation>
    <scope>NUCLEOTIDE SEQUENCE [LARGE SCALE GENOMIC DNA]</scope>
    <source>
        <strain evidence="2 3">AMA3305</strain>
    </source>
</reference>
<evidence type="ECO:0000313" key="3">
    <source>
        <dbReference type="Proteomes" id="UP000253790"/>
    </source>
</evidence>
<name>A0A345NQH1_9MICO</name>
<keyword evidence="3" id="KW-1185">Reference proteome</keyword>
<dbReference type="KEGG" id="orn:DV701_15185"/>
<dbReference type="EMBL" id="CP031229">
    <property type="protein sequence ID" value="AXH97279.1"/>
    <property type="molecule type" value="Genomic_DNA"/>
</dbReference>
<sequence length="731" mass="74850">MSEHQLSELLDRAVHDAPPMHLTGEAMLEAGRGRVRRRRATGIGVAVGSLAVVAAVWGGLAGGGSGMLTGTTDIQPASTLWEPGETVEGTLFTGVHTVDQDQVGHSYAAELSRASGQGPVTLVLSDGGGVVERVPAASPVPGLDVFSGERMTVAVWAEPDGVVASVPLVGPHDPGGPANVQHAEVGGEQLAYAVWSADVVPLPEQLVDVYLVGRDRAVALSGAPVRWVGAGTAGHRLHAFADERRGVVGWAVDDQEPVLTQLGDRPAQAFSSGALSSGGTETRVLVLPEGSEVEGTADEDERGVDWVATTLLDRPLALVVREDAGQRPPSDVRFTLGGTSSTFDAYVEDLNVLDVDGTALVAQPGEGQGEVTLWRRDTDEPEATFGAGGAFAVQPVGGSLVVLAEGWDTDATVRADARVEVTRDGAARWVAPTDLAQVALDDGRLVTLLAVDAEDGLEVTGVGLERGGEVERWAPPAGTLGEGVELLVADGKVVPSVDGQQLVQVGGSSLGDARLYRRPADAPGDDLLVLPAGLDSDVVVPVLRKGDGADPAPWLLGATVSVPTEAGAVRVVAVPPGTIEKGVQLALRSATSAVNTWTLMGASPSGHLVLDPGLVVTVGADGWLLYEKGDASDGGGLRAGIVGQTLAELQRPDEPSRYDLVAVLPAGSDPELIAGPGVEVHASTTYQGPVGGVEVWTADVSVPDGVSPAAAVPCLDLDGDGEPDLRPASRG</sequence>
<keyword evidence="1" id="KW-1133">Transmembrane helix</keyword>
<gene>
    <name evidence="2" type="ORF">DV701_15185</name>
</gene>
<dbReference type="Proteomes" id="UP000253790">
    <property type="component" value="Chromosome"/>
</dbReference>
<dbReference type="RefSeq" id="WP_114929474.1">
    <property type="nucleotide sequence ID" value="NZ_CP031229.1"/>
</dbReference>
<protein>
    <submittedName>
        <fullName evidence="2">Uncharacterized protein</fullName>
    </submittedName>
</protein>
<organism evidence="2 3">
    <name type="scientific">Ornithinimicrobium avium</name>
    <dbReference type="NCBI Taxonomy" id="2283195"/>
    <lineage>
        <taxon>Bacteria</taxon>
        <taxon>Bacillati</taxon>
        <taxon>Actinomycetota</taxon>
        <taxon>Actinomycetes</taxon>
        <taxon>Micrococcales</taxon>
        <taxon>Ornithinimicrobiaceae</taxon>
        <taxon>Ornithinimicrobium</taxon>
    </lineage>
</organism>
<feature type="transmembrane region" description="Helical" evidence="1">
    <location>
        <begin position="40"/>
        <end position="60"/>
    </location>
</feature>